<evidence type="ECO:0000313" key="4">
    <source>
        <dbReference type="EMBL" id="OAT09918.1"/>
    </source>
</evidence>
<dbReference type="InterPro" id="IPR000253">
    <property type="entry name" value="FHA_dom"/>
</dbReference>
<dbReference type="EMBL" id="GG657458">
    <property type="protein sequence ID" value="OAT09918.1"/>
    <property type="molecule type" value="Genomic_DNA"/>
</dbReference>
<protein>
    <submittedName>
        <fullName evidence="4">Transcription factor Tos4</fullName>
    </submittedName>
</protein>
<dbReference type="InterPro" id="IPR008984">
    <property type="entry name" value="SMAD_FHA_dom_sf"/>
</dbReference>
<evidence type="ECO:0000256" key="1">
    <source>
        <dbReference type="SAM" id="MobiDB-lite"/>
    </source>
</evidence>
<organism evidence="4 5">
    <name type="scientific">Blastomyces gilchristii (strain SLH14081)</name>
    <name type="common">Blastomyces dermatitidis</name>
    <dbReference type="NCBI Taxonomy" id="559298"/>
    <lineage>
        <taxon>Eukaryota</taxon>
        <taxon>Fungi</taxon>
        <taxon>Dikarya</taxon>
        <taxon>Ascomycota</taxon>
        <taxon>Pezizomycotina</taxon>
        <taxon>Eurotiomycetes</taxon>
        <taxon>Eurotiomycetidae</taxon>
        <taxon>Onygenales</taxon>
        <taxon>Ajellomycetaceae</taxon>
        <taxon>Blastomyces</taxon>
    </lineage>
</organism>
<dbReference type="KEGG" id="bgh:BDBG_05609"/>
<keyword evidence="2" id="KW-0812">Transmembrane</keyword>
<feature type="compositionally biased region" description="Polar residues" evidence="1">
    <location>
        <begin position="552"/>
        <end position="561"/>
    </location>
</feature>
<evidence type="ECO:0000256" key="2">
    <source>
        <dbReference type="SAM" id="Phobius"/>
    </source>
</evidence>
<feature type="compositionally biased region" description="Low complexity" evidence="1">
    <location>
        <begin position="233"/>
        <end position="244"/>
    </location>
</feature>
<feature type="domain" description="FHA" evidence="3">
    <location>
        <begin position="289"/>
        <end position="342"/>
    </location>
</feature>
<dbReference type="OrthoDB" id="5348546at2759"/>
<dbReference type="Proteomes" id="UP000002038">
    <property type="component" value="Unassembled WGS sequence"/>
</dbReference>
<feature type="transmembrane region" description="Helical" evidence="2">
    <location>
        <begin position="102"/>
        <end position="133"/>
    </location>
</feature>
<feature type="region of interest" description="Disordered" evidence="1">
    <location>
        <begin position="536"/>
        <end position="568"/>
    </location>
</feature>
<feature type="region of interest" description="Disordered" evidence="1">
    <location>
        <begin position="380"/>
        <end position="448"/>
    </location>
</feature>
<feature type="compositionally biased region" description="Polar residues" evidence="1">
    <location>
        <begin position="387"/>
        <end position="398"/>
    </location>
</feature>
<keyword evidence="5" id="KW-1185">Reference proteome</keyword>
<keyword evidence="2" id="KW-1133">Transmembrane helix</keyword>
<sequence>MKRRHSQGRFNIVGLESIRREAGLYFGLFRLLQSICYPLLFAVLLAAHREPWLVELLTRVESSKRVLLALASAHSSFCFHFPHNLLYPPILSSLCPLPPERFLYFFFFAFLFGFLVLSFAIISFVLSFCLFYFKSVPSVSLFLYSPFHEQLVDFDAIFSETRVLEGINCSTNTCSGSSLLRMESSPPRADTLLSPIAGVKRPASLLPAFEPSSSPSLPRPYKRLARESGDEASTYPTPVPTSSTAILTSSPPRVQAARPSLKRTHSMVSERAPLATVPSVTLPLSGESILMGRSSASCHFQLSASRLISRIHVQATYKPSTNPFDRDRIEILCTGWNGIKLHCQGKTYELNKGKTFTSDIKDADVMIDVQDARVLVQWPRHERKDSASTTTSDQTWEESSPVRKPRTASHPLPTSPLRSRGRLASPVSPSPAVQALQPSETPLLTPSRSVHSAVVVYEDEPSPTRQKDFKSVSQLIEVASSPCNNGNLQNSMTSSCDGKVEELSEHDEENDPIVHSFGPFGDNILPRMASFNAGTSPVRSPLVNTRKHVVSPRQSTTTTKPAKTEDNQHTLKHKVQNHVVNQLAFSRLSSTPLSTIISQLPSELWKKAPSSNGAFSIPEIKSIIGTVACIGEVSREGKDAAGKPLESEFYYIPDLDEDEKRKEAVVNDLMKPGLRSCRKQHKQYYWRKPK</sequence>
<feature type="region of interest" description="Disordered" evidence="1">
    <location>
        <begin position="227"/>
        <end position="259"/>
    </location>
</feature>
<gene>
    <name evidence="4" type="ORF">BDBG_05609</name>
</gene>
<evidence type="ECO:0000259" key="3">
    <source>
        <dbReference type="PROSITE" id="PS50006"/>
    </source>
</evidence>
<reference evidence="5" key="1">
    <citation type="journal article" date="2015" name="PLoS Genet.">
        <title>The dynamic genome and transcriptome of the human fungal pathogen Blastomyces and close relative Emmonsia.</title>
        <authorList>
            <person name="Munoz J.F."/>
            <person name="Gauthier G.M."/>
            <person name="Desjardins C.A."/>
            <person name="Gallo J.E."/>
            <person name="Holder J."/>
            <person name="Sullivan T.D."/>
            <person name="Marty A.J."/>
            <person name="Carmen J.C."/>
            <person name="Chen Z."/>
            <person name="Ding L."/>
            <person name="Gujja S."/>
            <person name="Magrini V."/>
            <person name="Misas E."/>
            <person name="Mitreva M."/>
            <person name="Priest M."/>
            <person name="Saif S."/>
            <person name="Whiston E.A."/>
            <person name="Young S."/>
            <person name="Zeng Q."/>
            <person name="Goldman W.E."/>
            <person name="Mardis E.R."/>
            <person name="Taylor J.W."/>
            <person name="McEwen J.G."/>
            <person name="Clay O.K."/>
            <person name="Klein B.S."/>
            <person name="Cuomo C.A."/>
        </authorList>
    </citation>
    <scope>NUCLEOTIDE SEQUENCE [LARGE SCALE GENOMIC DNA]</scope>
    <source>
        <strain evidence="5">SLH14081</strain>
    </source>
</reference>
<dbReference type="GeneID" id="8503808"/>
<name>A0A179URU0_BLAGS</name>
<keyword evidence="2" id="KW-0472">Membrane</keyword>
<dbReference type="PROSITE" id="PS50006">
    <property type="entry name" value="FHA_DOMAIN"/>
    <property type="match status" value="1"/>
</dbReference>
<proteinExistence type="predicted"/>
<dbReference type="RefSeq" id="XP_031579070.1">
    <property type="nucleotide sequence ID" value="XM_031722236.1"/>
</dbReference>
<dbReference type="SUPFAM" id="SSF49879">
    <property type="entry name" value="SMAD/FHA domain"/>
    <property type="match status" value="1"/>
</dbReference>
<dbReference type="CDD" id="cd22699">
    <property type="entry name" value="FHA_PLM2-like"/>
    <property type="match status" value="1"/>
</dbReference>
<dbReference type="VEuPathDB" id="FungiDB:BDBG_05609"/>
<evidence type="ECO:0000313" key="5">
    <source>
        <dbReference type="Proteomes" id="UP000002038"/>
    </source>
</evidence>
<feature type="compositionally biased region" description="Polar residues" evidence="1">
    <location>
        <begin position="436"/>
        <end position="448"/>
    </location>
</feature>
<accession>A0A179URU0</accession>
<dbReference type="AlphaFoldDB" id="A0A179URU0"/>